<dbReference type="InterPro" id="IPR029058">
    <property type="entry name" value="AB_hydrolase_fold"/>
</dbReference>
<comment type="similarity">
    <text evidence="1">Belongs to the TMEM53 family.</text>
</comment>
<dbReference type="InterPro" id="IPR008547">
    <property type="entry name" value="DUF829_TMEM53"/>
</dbReference>
<evidence type="ECO:0000313" key="7">
    <source>
        <dbReference type="EMBL" id="KAJ7612099.1"/>
    </source>
</evidence>
<reference evidence="7" key="1">
    <citation type="submission" date="2023-03" db="EMBL/GenBank/DDBJ databases">
        <title>Massive genome expansion in bonnet fungi (Mycena s.s.) driven by repeated elements and novel gene families across ecological guilds.</title>
        <authorList>
            <consortium name="Lawrence Berkeley National Laboratory"/>
            <person name="Harder C.B."/>
            <person name="Miyauchi S."/>
            <person name="Viragh M."/>
            <person name="Kuo A."/>
            <person name="Thoen E."/>
            <person name="Andreopoulos B."/>
            <person name="Lu D."/>
            <person name="Skrede I."/>
            <person name="Drula E."/>
            <person name="Henrissat B."/>
            <person name="Morin E."/>
            <person name="Kohler A."/>
            <person name="Barry K."/>
            <person name="LaButti K."/>
            <person name="Morin E."/>
            <person name="Salamov A."/>
            <person name="Lipzen A."/>
            <person name="Mereny Z."/>
            <person name="Hegedus B."/>
            <person name="Baldrian P."/>
            <person name="Stursova M."/>
            <person name="Weitz H."/>
            <person name="Taylor A."/>
            <person name="Grigoriev I.V."/>
            <person name="Nagy L.G."/>
            <person name="Martin F."/>
            <person name="Kauserud H."/>
        </authorList>
    </citation>
    <scope>NUCLEOTIDE SEQUENCE</scope>
    <source>
        <strain evidence="7">9284</strain>
    </source>
</reference>
<dbReference type="AlphaFoldDB" id="A0AAD7B738"/>
<feature type="non-terminal residue" evidence="7">
    <location>
        <position position="315"/>
    </location>
</feature>
<dbReference type="Proteomes" id="UP001221142">
    <property type="component" value="Unassembled WGS sequence"/>
</dbReference>
<name>A0AAD7B738_9AGAR</name>
<evidence type="ECO:0008006" key="9">
    <source>
        <dbReference type="Google" id="ProtNLM"/>
    </source>
</evidence>
<accession>A0AAD7B738</accession>
<evidence type="ECO:0000256" key="4">
    <source>
        <dbReference type="ARBA" id="ARBA00023136"/>
    </source>
</evidence>
<gene>
    <name evidence="7" type="ORF">FB45DRAFT_939865</name>
</gene>
<keyword evidence="5" id="KW-0539">Nucleus</keyword>
<evidence type="ECO:0000313" key="8">
    <source>
        <dbReference type="Proteomes" id="UP001221142"/>
    </source>
</evidence>
<evidence type="ECO:0000256" key="1">
    <source>
        <dbReference type="ARBA" id="ARBA00007387"/>
    </source>
</evidence>
<dbReference type="PANTHER" id="PTHR12265">
    <property type="entry name" value="TRANSMEMBRANE PROTEIN 53"/>
    <property type="match status" value="1"/>
</dbReference>
<dbReference type="EMBL" id="JARKIF010000031">
    <property type="protein sequence ID" value="KAJ7612099.1"/>
    <property type="molecule type" value="Genomic_DNA"/>
</dbReference>
<protein>
    <recommendedName>
        <fullName evidence="9">DUF829-domain-containing protein</fullName>
    </recommendedName>
</protein>
<proteinExistence type="inferred from homology"/>
<comment type="subcellular location">
    <subcellularLocation>
        <location evidence="6">Nucleus outer membrane</location>
        <topology evidence="6">Single-pass membrane protein</topology>
    </subcellularLocation>
</comment>
<evidence type="ECO:0000256" key="2">
    <source>
        <dbReference type="ARBA" id="ARBA00022692"/>
    </source>
</evidence>
<dbReference type="GO" id="GO:0005640">
    <property type="term" value="C:nuclear outer membrane"/>
    <property type="evidence" value="ECO:0007669"/>
    <property type="project" value="UniProtKB-SubCell"/>
</dbReference>
<sequence>PPTLALDLTAMSRSLRTKPDRPAEAPPVELQKLSQGVHISYGDRTAPDSKAPRVVLIFGFMDAPLRLLGKYVSNYRKRWPSADIVLVESTTSFIWSSDKTRAEALQLLAKYLISTVYDQEQTLASGILLHALSNGGSFQLMTLSRVLHSMLSSESPNFRSGMLRLATIIDSAPGAGEFSSLLTTLGTNFQSPTVKALLPIPVSVIYAGALMQRVARNQGNLFVLVHRYLEREDLLPLADVEAPRTYIYSTEDQMVPFSSVEGHLAKLNASGRPFNVAAEKFSGSAHVSHERQDPGRYWNAVWAAWERSGPIRARL</sequence>
<dbReference type="Pfam" id="PF05705">
    <property type="entry name" value="DUF829"/>
    <property type="match status" value="1"/>
</dbReference>
<keyword evidence="2" id="KW-0812">Transmembrane</keyword>
<keyword evidence="3" id="KW-1133">Transmembrane helix</keyword>
<comment type="caution">
    <text evidence="7">The sequence shown here is derived from an EMBL/GenBank/DDBJ whole genome shotgun (WGS) entry which is preliminary data.</text>
</comment>
<evidence type="ECO:0000256" key="3">
    <source>
        <dbReference type="ARBA" id="ARBA00022989"/>
    </source>
</evidence>
<keyword evidence="8" id="KW-1185">Reference proteome</keyword>
<evidence type="ECO:0000256" key="6">
    <source>
        <dbReference type="ARBA" id="ARBA00034303"/>
    </source>
</evidence>
<organism evidence="7 8">
    <name type="scientific">Roridomyces roridus</name>
    <dbReference type="NCBI Taxonomy" id="1738132"/>
    <lineage>
        <taxon>Eukaryota</taxon>
        <taxon>Fungi</taxon>
        <taxon>Dikarya</taxon>
        <taxon>Basidiomycota</taxon>
        <taxon>Agaricomycotina</taxon>
        <taxon>Agaricomycetes</taxon>
        <taxon>Agaricomycetidae</taxon>
        <taxon>Agaricales</taxon>
        <taxon>Marasmiineae</taxon>
        <taxon>Mycenaceae</taxon>
        <taxon>Roridomyces</taxon>
    </lineage>
</organism>
<dbReference type="SUPFAM" id="SSF53474">
    <property type="entry name" value="alpha/beta-Hydrolases"/>
    <property type="match status" value="1"/>
</dbReference>
<evidence type="ECO:0000256" key="5">
    <source>
        <dbReference type="ARBA" id="ARBA00023242"/>
    </source>
</evidence>
<dbReference type="PANTHER" id="PTHR12265:SF30">
    <property type="entry name" value="TRANSMEMBRANE PROTEIN 53"/>
    <property type="match status" value="1"/>
</dbReference>
<keyword evidence="4" id="KW-0472">Membrane</keyword>